<feature type="transmembrane region" description="Helical" evidence="1">
    <location>
        <begin position="125"/>
        <end position="142"/>
    </location>
</feature>
<evidence type="ECO:0000313" key="3">
    <source>
        <dbReference type="EMBL" id="KFE67367.1"/>
    </source>
</evidence>
<accession>A0A085WI54</accession>
<keyword evidence="1" id="KW-1133">Transmembrane helix</keyword>
<keyword evidence="1" id="KW-0472">Membrane</keyword>
<dbReference type="Proteomes" id="UP000028725">
    <property type="component" value="Unassembled WGS sequence"/>
</dbReference>
<organism evidence="3 4">
    <name type="scientific">Hyalangium minutum</name>
    <dbReference type="NCBI Taxonomy" id="394096"/>
    <lineage>
        <taxon>Bacteria</taxon>
        <taxon>Pseudomonadati</taxon>
        <taxon>Myxococcota</taxon>
        <taxon>Myxococcia</taxon>
        <taxon>Myxococcales</taxon>
        <taxon>Cystobacterineae</taxon>
        <taxon>Archangiaceae</taxon>
        <taxon>Hyalangium</taxon>
    </lineage>
</organism>
<keyword evidence="1" id="KW-0812">Transmembrane</keyword>
<feature type="transmembrane region" description="Helical" evidence="1">
    <location>
        <begin position="102"/>
        <end position="119"/>
    </location>
</feature>
<dbReference type="AlphaFoldDB" id="A0A085WI54"/>
<evidence type="ECO:0000313" key="4">
    <source>
        <dbReference type="Proteomes" id="UP000028725"/>
    </source>
</evidence>
<name>A0A085WI54_9BACT</name>
<proteinExistence type="predicted"/>
<evidence type="ECO:0000313" key="2">
    <source>
        <dbReference type="EMBL" id="KFE67280.1"/>
    </source>
</evidence>
<keyword evidence="4" id="KW-1185">Reference proteome</keyword>
<comment type="caution">
    <text evidence="3">The sequence shown here is derived from an EMBL/GenBank/DDBJ whole genome shotgun (WGS) entry which is preliminary data.</text>
</comment>
<dbReference type="EMBL" id="JMCB01000008">
    <property type="protein sequence ID" value="KFE67280.1"/>
    <property type="molecule type" value="Genomic_DNA"/>
</dbReference>
<reference evidence="3 4" key="1">
    <citation type="submission" date="2014-04" db="EMBL/GenBank/DDBJ databases">
        <title>Genome assembly of Hyalangium minutum DSM 14724.</title>
        <authorList>
            <person name="Sharma G."/>
            <person name="Subramanian S."/>
        </authorList>
    </citation>
    <scope>NUCLEOTIDE SEQUENCE [LARGE SCALE GENOMIC DNA]</scope>
    <source>
        <strain evidence="3 4">DSM 14724</strain>
    </source>
</reference>
<evidence type="ECO:0000256" key="1">
    <source>
        <dbReference type="SAM" id="Phobius"/>
    </source>
</evidence>
<gene>
    <name evidence="2" type="ORF">DB31_8633</name>
    <name evidence="3" type="ORF">DB31_8720</name>
</gene>
<sequence>MDEPYVPPPAQRFETMGREFGLNLGSGTALVGGCEDFRNPRPQITFAADRFHVEPSWYRVQVHLNRTDPELLERLAHREAETALSEEENVRYRQLGKDQHRALFLGLGALGTAILSGVIRGTAGVMGGGVAVLLAGAAFAFARRAKKAGYDSLHARYQTALAAAHEPDVVLVLHRTGEPIPGGSVDLEATAS</sequence>
<dbReference type="EMBL" id="JMCB01000008">
    <property type="protein sequence ID" value="KFE67367.1"/>
    <property type="molecule type" value="Genomic_DNA"/>
</dbReference>
<protein>
    <submittedName>
        <fullName evidence="3">Uncharacterized protein</fullName>
    </submittedName>
</protein>